<keyword evidence="6" id="KW-1133">Transmembrane helix</keyword>
<evidence type="ECO:0000256" key="8">
    <source>
        <dbReference type="ARBA" id="ARBA00023136"/>
    </source>
</evidence>
<accession>A0A914VLL9</accession>
<dbReference type="Proteomes" id="UP000887566">
    <property type="component" value="Unplaced"/>
</dbReference>
<reference evidence="10" key="1">
    <citation type="submission" date="2022-11" db="UniProtKB">
        <authorList>
            <consortium name="WormBaseParasite"/>
        </authorList>
    </citation>
    <scope>IDENTIFICATION</scope>
</reference>
<evidence type="ECO:0000313" key="9">
    <source>
        <dbReference type="Proteomes" id="UP000887566"/>
    </source>
</evidence>
<evidence type="ECO:0000256" key="6">
    <source>
        <dbReference type="ARBA" id="ARBA00022989"/>
    </source>
</evidence>
<evidence type="ECO:0000313" key="10">
    <source>
        <dbReference type="WBParaSite" id="PSAMB.scaffold20868size683.g38151.t1"/>
    </source>
</evidence>
<dbReference type="InterPro" id="IPR004686">
    <property type="entry name" value="Mtc"/>
</dbReference>
<dbReference type="GO" id="GO:0015075">
    <property type="term" value="F:monoatomic ion transmembrane transporter activity"/>
    <property type="evidence" value="ECO:0007669"/>
    <property type="project" value="InterPro"/>
</dbReference>
<comment type="subcellular location">
    <subcellularLocation>
        <location evidence="1">Mitochondrion membrane</location>
        <topology evidence="1">Multi-pass membrane protein</topology>
    </subcellularLocation>
</comment>
<evidence type="ECO:0000256" key="3">
    <source>
        <dbReference type="ARBA" id="ARBA00022448"/>
    </source>
</evidence>
<dbReference type="AlphaFoldDB" id="A0A914VLL9"/>
<keyword evidence="5" id="KW-0029">Amino-acid transport</keyword>
<protein>
    <submittedName>
        <fullName evidence="10">Uncharacterized protein</fullName>
    </submittedName>
</protein>
<dbReference type="GO" id="GO:0005743">
    <property type="term" value="C:mitochondrial inner membrane"/>
    <property type="evidence" value="ECO:0007669"/>
    <property type="project" value="TreeGrafter"/>
</dbReference>
<evidence type="ECO:0000256" key="5">
    <source>
        <dbReference type="ARBA" id="ARBA00022970"/>
    </source>
</evidence>
<dbReference type="PANTHER" id="PTHR11153:SF14">
    <property type="entry name" value="SIDEROFLEXIN-2"/>
    <property type="match status" value="1"/>
</dbReference>
<dbReference type="GO" id="GO:0140300">
    <property type="term" value="P:serine import into mitochondrion"/>
    <property type="evidence" value="ECO:0007669"/>
    <property type="project" value="TreeGrafter"/>
</dbReference>
<keyword evidence="7" id="KW-0496">Mitochondrion</keyword>
<evidence type="ECO:0000256" key="1">
    <source>
        <dbReference type="ARBA" id="ARBA00004225"/>
    </source>
</evidence>
<keyword evidence="8" id="KW-0472">Membrane</keyword>
<dbReference type="WBParaSite" id="PSAMB.scaffold20868size683.g38151.t1">
    <property type="protein sequence ID" value="PSAMB.scaffold20868size683.g38151.t1"/>
    <property type="gene ID" value="PSAMB.scaffold20868size683.g38151"/>
</dbReference>
<evidence type="ECO:0000256" key="4">
    <source>
        <dbReference type="ARBA" id="ARBA00022692"/>
    </source>
</evidence>
<dbReference type="Pfam" id="PF03820">
    <property type="entry name" value="SFXNs"/>
    <property type="match status" value="1"/>
</dbReference>
<name>A0A914VLL9_9BILA</name>
<sequence>MYRAQKLYQSAFHPDTGDLQNLGGRMCFNVYGGTILCGAMMIWY</sequence>
<comment type="similarity">
    <text evidence="2">Belongs to the sideroflexin family.</text>
</comment>
<keyword evidence="3" id="KW-0813">Transport</keyword>
<dbReference type="PANTHER" id="PTHR11153">
    <property type="entry name" value="SIDEROFLEXIN"/>
    <property type="match status" value="1"/>
</dbReference>
<evidence type="ECO:0000256" key="2">
    <source>
        <dbReference type="ARBA" id="ARBA00005974"/>
    </source>
</evidence>
<keyword evidence="9" id="KW-1185">Reference proteome</keyword>
<organism evidence="9 10">
    <name type="scientific">Plectus sambesii</name>
    <dbReference type="NCBI Taxonomy" id="2011161"/>
    <lineage>
        <taxon>Eukaryota</taxon>
        <taxon>Metazoa</taxon>
        <taxon>Ecdysozoa</taxon>
        <taxon>Nematoda</taxon>
        <taxon>Chromadorea</taxon>
        <taxon>Plectida</taxon>
        <taxon>Plectina</taxon>
        <taxon>Plectoidea</taxon>
        <taxon>Plectidae</taxon>
        <taxon>Plectus</taxon>
    </lineage>
</organism>
<keyword evidence="4" id="KW-0812">Transmembrane</keyword>
<proteinExistence type="inferred from homology"/>
<evidence type="ECO:0000256" key="7">
    <source>
        <dbReference type="ARBA" id="ARBA00023128"/>
    </source>
</evidence>